<protein>
    <recommendedName>
        <fullName evidence="2">PhoPQ-activated pathogenicity-like protein PqaA type</fullName>
    </recommendedName>
</protein>
<evidence type="ECO:0008006" key="2">
    <source>
        <dbReference type="Google" id="ProtNLM"/>
    </source>
</evidence>
<dbReference type="AlphaFoldDB" id="A0A381NIW3"/>
<accession>A0A381NIW3</accession>
<dbReference type="Pfam" id="PF10142">
    <property type="entry name" value="PhoPQ_related"/>
    <property type="match status" value="1"/>
</dbReference>
<dbReference type="EMBL" id="UINC01000394">
    <property type="protein sequence ID" value="SUZ54552.1"/>
    <property type="molecule type" value="Genomic_DNA"/>
</dbReference>
<dbReference type="Gene3D" id="3.40.50.1820">
    <property type="entry name" value="alpha/beta hydrolase"/>
    <property type="match status" value="1"/>
</dbReference>
<dbReference type="InterPro" id="IPR029058">
    <property type="entry name" value="AB_hydrolase_fold"/>
</dbReference>
<reference evidence="1" key="1">
    <citation type="submission" date="2018-05" db="EMBL/GenBank/DDBJ databases">
        <authorList>
            <person name="Lanie J.A."/>
            <person name="Ng W.-L."/>
            <person name="Kazmierczak K.M."/>
            <person name="Andrzejewski T.M."/>
            <person name="Davidsen T.M."/>
            <person name="Wayne K.J."/>
            <person name="Tettelin H."/>
            <person name="Glass J.I."/>
            <person name="Rusch D."/>
            <person name="Podicherti R."/>
            <person name="Tsui H.-C.T."/>
            <person name="Winkler M.E."/>
        </authorList>
    </citation>
    <scope>NUCLEOTIDE SEQUENCE</scope>
</reference>
<dbReference type="InterPro" id="IPR009199">
    <property type="entry name" value="PhoPQ-act_pathogen-rel_PqaA"/>
</dbReference>
<name>A0A381NIW3_9ZZZZ</name>
<evidence type="ECO:0000313" key="1">
    <source>
        <dbReference type="EMBL" id="SUZ54552.1"/>
    </source>
</evidence>
<dbReference type="SUPFAM" id="SSF53474">
    <property type="entry name" value="alpha/beta-Hydrolases"/>
    <property type="match status" value="1"/>
</dbReference>
<proteinExistence type="predicted"/>
<sequence length="470" mass="54008">MIKKLVFNITFILFLIVTISSCKKSDNNQLKEYVHKKDSAFKYEIVETFSADTWKEYKIKMVSGTWLTEKEVNHTEWWHRITIIVPNNVLETEALLIISGGSSKDREPKKASELLINAALETKSIVAEISNIPFQPLNYTNDNKDDRYEDDLIAYGWRKFLEGGAKNNDVIWLARLPMTRAVVKGMDVIQKVASDINIKIDEFVVAGASKRGWTTWTTAIADDRVIAIVPIVIDLLNVVPSFDHHWRCYGEWSPAIDDYVNEGITEWMGSKEYNRLLELVEPYSFTDQLLIPKFLINATGDEFFVTDSWKFYWDRLIGDKYLQYVPNGNHGLTGTYNPGSLVAFYNAIITNSKIPEFNWHVSNDSIYLEVNTDANYMVKSWEAINENTRDFRVPVIGRSWKSDEINITLNHKYYLHVSKPKTGYKAGLLEITIDSGGNYPFVFTTGTLVSPKSYPFIPFKPRDPKGKRIK</sequence>
<gene>
    <name evidence="1" type="ORF">METZ01_LOCUS7406</name>
</gene>
<dbReference type="PIRSF" id="PIRSF014728">
    <property type="entry name" value="PqaA"/>
    <property type="match status" value="1"/>
</dbReference>
<dbReference type="PANTHER" id="PTHR31497">
    <property type="entry name" value="AUTOCRINE PROLIFERATION REPRESSOR PROTEIN A"/>
    <property type="match status" value="1"/>
</dbReference>
<dbReference type="PROSITE" id="PS51257">
    <property type="entry name" value="PROKAR_LIPOPROTEIN"/>
    <property type="match status" value="1"/>
</dbReference>
<organism evidence="1">
    <name type="scientific">marine metagenome</name>
    <dbReference type="NCBI Taxonomy" id="408172"/>
    <lineage>
        <taxon>unclassified sequences</taxon>
        <taxon>metagenomes</taxon>
        <taxon>ecological metagenomes</taxon>
    </lineage>
</organism>
<dbReference type="PANTHER" id="PTHR31497:SF0">
    <property type="entry name" value="AUTOCRINE PROLIFERATION REPRESSOR PROTEIN A"/>
    <property type="match status" value="1"/>
</dbReference>